<dbReference type="SUPFAM" id="SSF53720">
    <property type="entry name" value="ALDH-like"/>
    <property type="match status" value="1"/>
</dbReference>
<accession>A0ABV1EY68</accession>
<reference evidence="3 4" key="1">
    <citation type="submission" date="2024-03" db="EMBL/GenBank/DDBJ databases">
        <title>Human intestinal bacterial collection.</title>
        <authorList>
            <person name="Pauvert C."/>
            <person name="Hitch T.C.A."/>
            <person name="Clavel T."/>
        </authorList>
    </citation>
    <scope>NUCLEOTIDE SEQUENCE [LARGE SCALE GENOMIC DNA]</scope>
    <source>
        <strain evidence="3 4">CLA-SR-H024</strain>
    </source>
</reference>
<gene>
    <name evidence="3" type="ORF">WMO63_10295</name>
</gene>
<dbReference type="InterPro" id="IPR016161">
    <property type="entry name" value="Ald_DH/histidinol_DH"/>
</dbReference>
<dbReference type="InterPro" id="IPR016163">
    <property type="entry name" value="Ald_DH_C"/>
</dbReference>
<dbReference type="InterPro" id="IPR013357">
    <property type="entry name" value="Acetaldehyde_DH_acetylating"/>
</dbReference>
<evidence type="ECO:0000256" key="1">
    <source>
        <dbReference type="ARBA" id="ARBA00023002"/>
    </source>
</evidence>
<dbReference type="RefSeq" id="WP_349204705.1">
    <property type="nucleotide sequence ID" value="NZ_JBBMFN010000020.1"/>
</dbReference>
<dbReference type="Proteomes" id="UP001465426">
    <property type="component" value="Unassembled WGS sequence"/>
</dbReference>
<dbReference type="EC" id="1.2.1.10" evidence="3"/>
<keyword evidence="4" id="KW-1185">Reference proteome</keyword>
<name>A0ABV1EY68_9BACI</name>
<dbReference type="InterPro" id="IPR015590">
    <property type="entry name" value="Aldehyde_DH_dom"/>
</dbReference>
<dbReference type="Gene3D" id="3.40.309.10">
    <property type="entry name" value="Aldehyde Dehydrogenase, Chain A, domain 2"/>
    <property type="match status" value="1"/>
</dbReference>
<organism evidence="3 4">
    <name type="scientific">Niallia hominis</name>
    <dbReference type="NCBI Taxonomy" id="3133173"/>
    <lineage>
        <taxon>Bacteria</taxon>
        <taxon>Bacillati</taxon>
        <taxon>Bacillota</taxon>
        <taxon>Bacilli</taxon>
        <taxon>Bacillales</taxon>
        <taxon>Bacillaceae</taxon>
        <taxon>Niallia</taxon>
    </lineage>
</organism>
<sequence>MLEFDKDLRSIQETRRVIEAAKKAQKELAKMTQEQINRIVEKMYHRAYEQADYLAKLAYEETGFGKIEDKIIKNKFASQTVYESIKDMKTIGLLKEDKEQKVIEVAVPMGVVAGLIPSTNPTSTTIYKALIAIKAGNAIVFSPHPGAKKAILETVKILKSAALEAGAPDGVVGTLSILTMQGTSELMKHRDIAIILATGGEAMVRAAYSSGNPAIGVGPGNGPAFIERTADIPDAVSKIIDSKTFDNGVICASEQSIVVERLIADQVVSEFKRQGAYFLSSEESEKLSGLILRANGTMNPAIVGKSAVKLAQLAGFYVPEQTTVLISQQKTANKSNPYAREKLCPILAFYVEEDWLSACDRCIELLEVEGKGHTLCIHSKDDAVIREFALRKPVSRMLINAPGALGGIGGATNIAPALTLGCGAVGGSSTSDNITPMNLVNIRKAAYGVRSLAEIRQSYGETVSSNSSEITSVPADMSDTQVRELIQLAIAKLQTN</sequence>
<dbReference type="InterPro" id="IPR016162">
    <property type="entry name" value="Ald_DH_N"/>
</dbReference>
<protein>
    <submittedName>
        <fullName evidence="3">Acetaldehyde dehydrogenase (Acetylating)</fullName>
        <ecNumber evidence="3">1.2.1.10</ecNumber>
    </submittedName>
</protein>
<dbReference type="CDD" id="cd07122">
    <property type="entry name" value="ALDH_F20_ACDH"/>
    <property type="match status" value="1"/>
</dbReference>
<comment type="caution">
    <text evidence="3">The sequence shown here is derived from an EMBL/GenBank/DDBJ whole genome shotgun (WGS) entry which is preliminary data.</text>
</comment>
<dbReference type="GO" id="GO:0008774">
    <property type="term" value="F:acetaldehyde dehydrogenase (acetylating) activity"/>
    <property type="evidence" value="ECO:0007669"/>
    <property type="project" value="UniProtKB-EC"/>
</dbReference>
<dbReference type="EMBL" id="JBBMFN010000020">
    <property type="protein sequence ID" value="MEQ2466053.1"/>
    <property type="molecule type" value="Genomic_DNA"/>
</dbReference>
<keyword evidence="1 3" id="KW-0560">Oxidoreductase</keyword>
<feature type="domain" description="Aldehyde dehydrogenase" evidence="2">
    <location>
        <begin position="13"/>
        <end position="273"/>
    </location>
</feature>
<evidence type="ECO:0000313" key="3">
    <source>
        <dbReference type="EMBL" id="MEQ2466053.1"/>
    </source>
</evidence>
<dbReference type="Gene3D" id="3.40.605.10">
    <property type="entry name" value="Aldehyde Dehydrogenase, Chain A, domain 1"/>
    <property type="match status" value="1"/>
</dbReference>
<proteinExistence type="predicted"/>
<dbReference type="PANTHER" id="PTHR11699">
    <property type="entry name" value="ALDEHYDE DEHYDROGENASE-RELATED"/>
    <property type="match status" value="1"/>
</dbReference>
<evidence type="ECO:0000313" key="4">
    <source>
        <dbReference type="Proteomes" id="UP001465426"/>
    </source>
</evidence>
<dbReference type="Pfam" id="PF00171">
    <property type="entry name" value="Aldedh"/>
    <property type="match status" value="1"/>
</dbReference>
<dbReference type="NCBIfam" id="TIGR02518">
    <property type="entry name" value="EutH_ACDH"/>
    <property type="match status" value="1"/>
</dbReference>
<evidence type="ECO:0000259" key="2">
    <source>
        <dbReference type="Pfam" id="PF00171"/>
    </source>
</evidence>